<keyword evidence="2" id="KW-1185">Reference proteome</keyword>
<gene>
    <name evidence="1" type="ORF">K3G42_013358</name>
</gene>
<accession>A0ACB8EEX5</accession>
<name>A0ACB8EEX5_9SAUR</name>
<proteinExistence type="predicted"/>
<evidence type="ECO:0000313" key="2">
    <source>
        <dbReference type="Proteomes" id="UP000827872"/>
    </source>
</evidence>
<protein>
    <submittedName>
        <fullName evidence="1">Uncharacterized protein</fullName>
    </submittedName>
</protein>
<reference evidence="1" key="1">
    <citation type="submission" date="2021-08" db="EMBL/GenBank/DDBJ databases">
        <title>The first chromosome-level gecko genome reveals the dynamic sex chromosomes of Neotropical dwarf geckos (Sphaerodactylidae: Sphaerodactylus).</title>
        <authorList>
            <person name="Pinto B.J."/>
            <person name="Keating S.E."/>
            <person name="Gamble T."/>
        </authorList>
    </citation>
    <scope>NUCLEOTIDE SEQUENCE</scope>
    <source>
        <strain evidence="1">TG3544</strain>
    </source>
</reference>
<sequence>MDGADCVYIESRRPNTPYFICSIQDFKLGSHSDLIINSDVGIFNMSFYLVHLGLDILSATSYLKKIWFLSE</sequence>
<dbReference type="Proteomes" id="UP000827872">
    <property type="component" value="Linkage Group LG16"/>
</dbReference>
<organism evidence="1 2">
    <name type="scientific">Sphaerodactylus townsendi</name>
    <dbReference type="NCBI Taxonomy" id="933632"/>
    <lineage>
        <taxon>Eukaryota</taxon>
        <taxon>Metazoa</taxon>
        <taxon>Chordata</taxon>
        <taxon>Craniata</taxon>
        <taxon>Vertebrata</taxon>
        <taxon>Euteleostomi</taxon>
        <taxon>Lepidosauria</taxon>
        <taxon>Squamata</taxon>
        <taxon>Bifurcata</taxon>
        <taxon>Gekkota</taxon>
        <taxon>Sphaerodactylidae</taxon>
        <taxon>Sphaerodactylus</taxon>
    </lineage>
</organism>
<evidence type="ECO:0000313" key="1">
    <source>
        <dbReference type="EMBL" id="KAH7990972.1"/>
    </source>
</evidence>
<comment type="caution">
    <text evidence="1">The sequence shown here is derived from an EMBL/GenBank/DDBJ whole genome shotgun (WGS) entry which is preliminary data.</text>
</comment>
<dbReference type="EMBL" id="CM037629">
    <property type="protein sequence ID" value="KAH7990972.1"/>
    <property type="molecule type" value="Genomic_DNA"/>
</dbReference>